<dbReference type="AlphaFoldDB" id="A0A3S5AW52"/>
<evidence type="ECO:0000313" key="1">
    <source>
        <dbReference type="EMBL" id="VEL26820.1"/>
    </source>
</evidence>
<dbReference type="EMBL" id="CAAALY010082961">
    <property type="protein sequence ID" value="VEL26820.1"/>
    <property type="molecule type" value="Genomic_DNA"/>
</dbReference>
<name>A0A3S5AW52_9PLAT</name>
<organism evidence="1 2">
    <name type="scientific">Protopolystoma xenopodis</name>
    <dbReference type="NCBI Taxonomy" id="117903"/>
    <lineage>
        <taxon>Eukaryota</taxon>
        <taxon>Metazoa</taxon>
        <taxon>Spiralia</taxon>
        <taxon>Lophotrochozoa</taxon>
        <taxon>Platyhelminthes</taxon>
        <taxon>Monogenea</taxon>
        <taxon>Polyopisthocotylea</taxon>
        <taxon>Polystomatidea</taxon>
        <taxon>Polystomatidae</taxon>
        <taxon>Protopolystoma</taxon>
    </lineage>
</organism>
<gene>
    <name evidence="1" type="ORF">PXEA_LOCUS20260</name>
</gene>
<proteinExistence type="predicted"/>
<dbReference type="Proteomes" id="UP000784294">
    <property type="component" value="Unassembled WGS sequence"/>
</dbReference>
<reference evidence="1" key="1">
    <citation type="submission" date="2018-11" db="EMBL/GenBank/DDBJ databases">
        <authorList>
            <consortium name="Pathogen Informatics"/>
        </authorList>
    </citation>
    <scope>NUCLEOTIDE SEQUENCE</scope>
</reference>
<accession>A0A3S5AW52</accession>
<protein>
    <submittedName>
        <fullName evidence="1">Uncharacterized protein</fullName>
    </submittedName>
</protein>
<comment type="caution">
    <text evidence="1">The sequence shown here is derived from an EMBL/GenBank/DDBJ whole genome shotgun (WGS) entry which is preliminary data.</text>
</comment>
<sequence>MPFMMSPLAAGTMVQGISLTWPSTIEYLNLDELLNAVPLKAESCISTLSLHFRLRLLQLLPFQSLRISTIPTSPLLPRLHQPLSNHLLQRRVTQLLMYLALLPHHPQTLLRQRPFISPRHIIIKDIR</sequence>
<keyword evidence="2" id="KW-1185">Reference proteome</keyword>
<evidence type="ECO:0000313" key="2">
    <source>
        <dbReference type="Proteomes" id="UP000784294"/>
    </source>
</evidence>